<feature type="transmembrane region" description="Helical" evidence="7">
    <location>
        <begin position="388"/>
        <end position="409"/>
    </location>
</feature>
<comment type="caution">
    <text evidence="10">The sequence shown here is derived from an EMBL/GenBank/DDBJ whole genome shotgun (WGS) entry which is preliminary data.</text>
</comment>
<reference evidence="11" key="1">
    <citation type="submission" date="2023-07" db="EMBL/GenBank/DDBJ databases">
        <title>30 novel species of actinomycetes from the DSMZ collection.</title>
        <authorList>
            <person name="Nouioui I."/>
        </authorList>
    </citation>
    <scope>NUCLEOTIDE SEQUENCE [LARGE SCALE GENOMIC DNA]</scope>
    <source>
        <strain evidence="11">DSM 46792</strain>
    </source>
</reference>
<feature type="transmembrane region" description="Helical" evidence="7">
    <location>
        <begin position="236"/>
        <end position="256"/>
    </location>
</feature>
<gene>
    <name evidence="10" type="ORF">RM425_04805</name>
</gene>
<keyword evidence="5 7" id="KW-0472">Membrane</keyword>
<feature type="transmembrane region" description="Helical" evidence="7">
    <location>
        <begin position="268"/>
        <end position="290"/>
    </location>
</feature>
<evidence type="ECO:0000313" key="11">
    <source>
        <dbReference type="Proteomes" id="UP001183222"/>
    </source>
</evidence>
<feature type="transmembrane region" description="Helical" evidence="7">
    <location>
        <begin position="421"/>
        <end position="444"/>
    </location>
</feature>
<accession>A0ABU2K4T3</accession>
<evidence type="ECO:0000256" key="4">
    <source>
        <dbReference type="ARBA" id="ARBA00022989"/>
    </source>
</evidence>
<name>A0ABU2K4T3_9ACTN</name>
<organism evidence="10 11">
    <name type="scientific">Blastococcus goldschmidtiae</name>
    <dbReference type="NCBI Taxonomy" id="3075546"/>
    <lineage>
        <taxon>Bacteria</taxon>
        <taxon>Bacillati</taxon>
        <taxon>Actinomycetota</taxon>
        <taxon>Actinomycetes</taxon>
        <taxon>Geodermatophilales</taxon>
        <taxon>Geodermatophilaceae</taxon>
        <taxon>Blastococcus</taxon>
    </lineage>
</organism>
<dbReference type="PANTHER" id="PTHR34390">
    <property type="entry name" value="UPF0442 PROTEIN YJJB-RELATED"/>
    <property type="match status" value="1"/>
</dbReference>
<dbReference type="Pfam" id="PF12821">
    <property type="entry name" value="ThrE_2"/>
    <property type="match status" value="1"/>
</dbReference>
<evidence type="ECO:0000256" key="5">
    <source>
        <dbReference type="ARBA" id="ARBA00023136"/>
    </source>
</evidence>
<feature type="transmembrane region" description="Helical" evidence="7">
    <location>
        <begin position="207"/>
        <end position="230"/>
    </location>
</feature>
<feature type="domain" description="Threonine/Serine exporter ThrE" evidence="9">
    <location>
        <begin position="327"/>
        <end position="441"/>
    </location>
</feature>
<dbReference type="Proteomes" id="UP001183222">
    <property type="component" value="Unassembled WGS sequence"/>
</dbReference>
<evidence type="ECO:0000256" key="6">
    <source>
        <dbReference type="ARBA" id="ARBA00034125"/>
    </source>
</evidence>
<evidence type="ECO:0000256" key="2">
    <source>
        <dbReference type="ARBA" id="ARBA00022475"/>
    </source>
</evidence>
<evidence type="ECO:0000259" key="8">
    <source>
        <dbReference type="Pfam" id="PF06738"/>
    </source>
</evidence>
<dbReference type="RefSeq" id="WP_311344043.1">
    <property type="nucleotide sequence ID" value="NZ_JAVREI010000002.1"/>
</dbReference>
<evidence type="ECO:0000256" key="3">
    <source>
        <dbReference type="ARBA" id="ARBA00022692"/>
    </source>
</evidence>
<evidence type="ECO:0000259" key="9">
    <source>
        <dbReference type="Pfam" id="PF12821"/>
    </source>
</evidence>
<dbReference type="EMBL" id="JAVREI010000002">
    <property type="protein sequence ID" value="MDT0275213.1"/>
    <property type="molecule type" value="Genomic_DNA"/>
</dbReference>
<dbReference type="InterPro" id="IPR050539">
    <property type="entry name" value="ThrE_Dicarb/AminoAcid_Exp"/>
</dbReference>
<feature type="transmembrane region" description="Helical" evidence="7">
    <location>
        <begin position="310"/>
        <end position="329"/>
    </location>
</feature>
<protein>
    <submittedName>
        <fullName evidence="10">Threonine/serine exporter family protein</fullName>
    </submittedName>
</protein>
<feature type="domain" description="Threonine/serine exporter-like N-terminal" evidence="8">
    <location>
        <begin position="53"/>
        <end position="292"/>
    </location>
</feature>
<sequence>MSSTSRDRSWRLTRLPDRARKALAGSGPPTAPFALHVQPSRVDAATARSALGLALRIGESMMAVGASAADVTAMVLRVAAAYGLTDCQVDVTFTSLTISYAPDDATPLVLMRIVRPRGLDYTRLQGITDLAAAVMAEELDLKEAHRRLDDVLSAPHPYRRPIHALGWSGVAGCVAFLLGGGWLVALVAAVTTAAIELMIRALGRRGLPAFFQQVAGAAVATGAAVLLVVMEVEVRTSLVVAAGIVVLLAGLSFVGAAEDAISGFPVTAAARAFEVLTLTTGIVVGIAAVLDLARRAQVPLRVLDPSTFTVPFAVSLAAAAGMAGFWAVASHARLVAVGVATVAGALAWTTWSTAAAFGAGAAVASAAAAVVVGFSGEALTDRLRIPPLLVAVCGIVPLLPGLAVYRGLFAVVVESDVSEGVNALVGAAAIGLALAAGVVLGRYFGRPLGGSQDRFDRRVRRRGTSTS</sequence>
<evidence type="ECO:0000256" key="1">
    <source>
        <dbReference type="ARBA" id="ARBA00004651"/>
    </source>
</evidence>
<dbReference type="InterPro" id="IPR010619">
    <property type="entry name" value="ThrE-like_N"/>
</dbReference>
<keyword evidence="4 7" id="KW-1133">Transmembrane helix</keyword>
<evidence type="ECO:0000313" key="10">
    <source>
        <dbReference type="EMBL" id="MDT0275213.1"/>
    </source>
</evidence>
<feature type="transmembrane region" description="Helical" evidence="7">
    <location>
        <begin position="165"/>
        <end position="195"/>
    </location>
</feature>
<evidence type="ECO:0000256" key="7">
    <source>
        <dbReference type="SAM" id="Phobius"/>
    </source>
</evidence>
<feature type="transmembrane region" description="Helical" evidence="7">
    <location>
        <begin position="357"/>
        <end position="376"/>
    </location>
</feature>
<dbReference type="Pfam" id="PF06738">
    <property type="entry name" value="ThrE"/>
    <property type="match status" value="1"/>
</dbReference>
<keyword evidence="2" id="KW-1003">Cell membrane</keyword>
<keyword evidence="3 7" id="KW-0812">Transmembrane</keyword>
<dbReference type="InterPro" id="IPR024528">
    <property type="entry name" value="ThrE_2"/>
</dbReference>
<comment type="similarity">
    <text evidence="6">Belongs to the ThrE exporter (TC 2.A.79) family.</text>
</comment>
<comment type="subcellular location">
    <subcellularLocation>
        <location evidence="1">Cell membrane</location>
        <topology evidence="1">Multi-pass membrane protein</topology>
    </subcellularLocation>
</comment>
<dbReference type="PANTHER" id="PTHR34390:SF2">
    <property type="entry name" value="SUCCINATE TRANSPORTER SUBUNIT YJJP-RELATED"/>
    <property type="match status" value="1"/>
</dbReference>
<keyword evidence="11" id="KW-1185">Reference proteome</keyword>
<proteinExistence type="inferred from homology"/>